<dbReference type="InterPro" id="IPR052337">
    <property type="entry name" value="SAT4-like"/>
</dbReference>
<feature type="transmembrane region" description="Helical" evidence="7">
    <location>
        <begin position="44"/>
        <end position="69"/>
    </location>
</feature>
<proteinExistence type="inferred from homology"/>
<protein>
    <recommendedName>
        <fullName evidence="8">Rhodopsin domain-containing protein</fullName>
    </recommendedName>
</protein>
<keyword evidence="2 7" id="KW-0812">Transmembrane</keyword>
<dbReference type="PANTHER" id="PTHR33048:SF132">
    <property type="entry name" value="MEMBRANE PROTEIN, PUTATIVE (AFU_ORTHOLOGUE AFUA_6G07820)-RELATED"/>
    <property type="match status" value="1"/>
</dbReference>
<gene>
    <name evidence="9" type="ORF">BDV29DRAFT_199881</name>
</gene>
<feature type="transmembrane region" description="Helical" evidence="7">
    <location>
        <begin position="12"/>
        <end position="32"/>
    </location>
</feature>
<evidence type="ECO:0000256" key="1">
    <source>
        <dbReference type="ARBA" id="ARBA00004141"/>
    </source>
</evidence>
<feature type="transmembrane region" description="Helical" evidence="7">
    <location>
        <begin position="121"/>
        <end position="143"/>
    </location>
</feature>
<accession>A0A5N5XIM3</accession>
<feature type="transmembrane region" description="Helical" evidence="7">
    <location>
        <begin position="171"/>
        <end position="189"/>
    </location>
</feature>
<feature type="compositionally biased region" description="Basic and acidic residues" evidence="6">
    <location>
        <begin position="345"/>
        <end position="362"/>
    </location>
</feature>
<dbReference type="AlphaFoldDB" id="A0A5N5XIM3"/>
<dbReference type="OrthoDB" id="444631at2759"/>
<feature type="transmembrane region" description="Helical" evidence="7">
    <location>
        <begin position="201"/>
        <end position="220"/>
    </location>
</feature>
<dbReference type="Proteomes" id="UP000326565">
    <property type="component" value="Unassembled WGS sequence"/>
</dbReference>
<feature type="domain" description="Rhodopsin" evidence="8">
    <location>
        <begin position="28"/>
        <end position="265"/>
    </location>
</feature>
<evidence type="ECO:0000313" key="9">
    <source>
        <dbReference type="EMBL" id="KAB8079302.1"/>
    </source>
</evidence>
<dbReference type="InterPro" id="IPR049326">
    <property type="entry name" value="Rhodopsin_dom_fungi"/>
</dbReference>
<evidence type="ECO:0000256" key="2">
    <source>
        <dbReference type="ARBA" id="ARBA00022692"/>
    </source>
</evidence>
<name>A0A5N5XIM3_9EURO</name>
<evidence type="ECO:0000259" key="8">
    <source>
        <dbReference type="Pfam" id="PF20684"/>
    </source>
</evidence>
<dbReference type="GO" id="GO:0016020">
    <property type="term" value="C:membrane"/>
    <property type="evidence" value="ECO:0007669"/>
    <property type="project" value="UniProtKB-SubCell"/>
</dbReference>
<evidence type="ECO:0000256" key="6">
    <source>
        <dbReference type="SAM" id="MobiDB-lite"/>
    </source>
</evidence>
<dbReference type="PANTHER" id="PTHR33048">
    <property type="entry name" value="PTH11-LIKE INTEGRAL MEMBRANE PROTEIN (AFU_ORTHOLOGUE AFUA_5G11245)"/>
    <property type="match status" value="1"/>
</dbReference>
<organism evidence="9 10">
    <name type="scientific">Aspergillus leporis</name>
    <dbReference type="NCBI Taxonomy" id="41062"/>
    <lineage>
        <taxon>Eukaryota</taxon>
        <taxon>Fungi</taxon>
        <taxon>Dikarya</taxon>
        <taxon>Ascomycota</taxon>
        <taxon>Pezizomycotina</taxon>
        <taxon>Eurotiomycetes</taxon>
        <taxon>Eurotiomycetidae</taxon>
        <taxon>Eurotiales</taxon>
        <taxon>Aspergillaceae</taxon>
        <taxon>Aspergillus</taxon>
        <taxon>Aspergillus subgen. Circumdati</taxon>
    </lineage>
</organism>
<keyword evidence="10" id="KW-1185">Reference proteome</keyword>
<evidence type="ECO:0000313" key="10">
    <source>
        <dbReference type="Proteomes" id="UP000326565"/>
    </source>
</evidence>
<keyword evidence="4 7" id="KW-0472">Membrane</keyword>
<keyword evidence="3 7" id="KW-1133">Transmembrane helix</keyword>
<reference evidence="9 10" key="1">
    <citation type="submission" date="2019-04" db="EMBL/GenBank/DDBJ databases">
        <title>Friends and foes A comparative genomics study of 23 Aspergillus species from section Flavi.</title>
        <authorList>
            <consortium name="DOE Joint Genome Institute"/>
            <person name="Kjaerbolling I."/>
            <person name="Vesth T."/>
            <person name="Frisvad J.C."/>
            <person name="Nybo J.L."/>
            <person name="Theobald S."/>
            <person name="Kildgaard S."/>
            <person name="Isbrandt T."/>
            <person name="Kuo A."/>
            <person name="Sato A."/>
            <person name="Lyhne E.K."/>
            <person name="Kogle M.E."/>
            <person name="Wiebenga A."/>
            <person name="Kun R.S."/>
            <person name="Lubbers R.J."/>
            <person name="Makela M.R."/>
            <person name="Barry K."/>
            <person name="Chovatia M."/>
            <person name="Clum A."/>
            <person name="Daum C."/>
            <person name="Haridas S."/>
            <person name="He G."/>
            <person name="LaButti K."/>
            <person name="Lipzen A."/>
            <person name="Mondo S."/>
            <person name="Riley R."/>
            <person name="Salamov A."/>
            <person name="Simmons B.A."/>
            <person name="Magnuson J.K."/>
            <person name="Henrissat B."/>
            <person name="Mortensen U.H."/>
            <person name="Larsen T.O."/>
            <person name="Devries R.P."/>
            <person name="Grigoriev I.V."/>
            <person name="Machida M."/>
            <person name="Baker S.E."/>
            <person name="Andersen M.R."/>
        </authorList>
    </citation>
    <scope>NUCLEOTIDE SEQUENCE [LARGE SCALE GENOMIC DNA]</scope>
    <source>
        <strain evidence="9 10">CBS 151.66</strain>
    </source>
</reference>
<feature type="region of interest" description="Disordered" evidence="6">
    <location>
        <begin position="313"/>
        <end position="362"/>
    </location>
</feature>
<evidence type="ECO:0000256" key="4">
    <source>
        <dbReference type="ARBA" id="ARBA00023136"/>
    </source>
</evidence>
<comment type="similarity">
    <text evidence="5">Belongs to the SAT4 family.</text>
</comment>
<evidence type="ECO:0000256" key="7">
    <source>
        <dbReference type="SAM" id="Phobius"/>
    </source>
</evidence>
<sequence>MAIGVPRGRHALSVNIVFTCLATCITAARIYTRLFIVKQMGVDDWTIIVSLAFSWAFFGLFVGEVAYLMGEHIEQIPPETLAKQMICFWATVPMYQASLITTKASILFQYKRVFSISRMRFACLCMIGFLAIYGTWTFLTAWLTCVPVEKFWDDSVQGFCFNKKGLWFSNSAIHIFTDIAILVYPMPVLKSLQLPRRQKMALAGVFALGVFVLVTSILRLKSLLVISESTDPTYDNPAAATWSAVECNVAIICACLPSTRNLISRLIPRIFSTRSNGYRSKVTNGYSYPITPTQNKFQTSVAADTLDLDMKELTQPSKTSESEERSASRASPGEIKVTTIVSQEFGHDAPDEESSVRRLVDI</sequence>
<dbReference type="Pfam" id="PF20684">
    <property type="entry name" value="Fung_rhodopsin"/>
    <property type="match status" value="1"/>
</dbReference>
<evidence type="ECO:0000256" key="3">
    <source>
        <dbReference type="ARBA" id="ARBA00022989"/>
    </source>
</evidence>
<dbReference type="EMBL" id="ML732151">
    <property type="protein sequence ID" value="KAB8079302.1"/>
    <property type="molecule type" value="Genomic_DNA"/>
</dbReference>
<evidence type="ECO:0000256" key="5">
    <source>
        <dbReference type="ARBA" id="ARBA00038359"/>
    </source>
</evidence>
<comment type="subcellular location">
    <subcellularLocation>
        <location evidence="1">Membrane</location>
        <topology evidence="1">Multi-pass membrane protein</topology>
    </subcellularLocation>
</comment>